<reference evidence="2 3" key="1">
    <citation type="journal article" date="2016" name="Genome Biol. Evol.">
        <title>Gene Family Evolution Reflects Adaptation to Soil Environmental Stressors in the Genome of the Collembolan Orchesella cincta.</title>
        <authorList>
            <person name="Faddeeva-Vakhrusheva A."/>
            <person name="Derks M.F."/>
            <person name="Anvar S.Y."/>
            <person name="Agamennone V."/>
            <person name="Suring W."/>
            <person name="Smit S."/>
            <person name="van Straalen N.M."/>
            <person name="Roelofs D."/>
        </authorList>
    </citation>
    <scope>NUCLEOTIDE SEQUENCE [LARGE SCALE GENOMIC DNA]</scope>
    <source>
        <tissue evidence="2">Mixed pool</tissue>
    </source>
</reference>
<feature type="domain" description="FATC" evidence="1">
    <location>
        <begin position="123"/>
        <end position="156"/>
    </location>
</feature>
<organism evidence="2 3">
    <name type="scientific">Orchesella cincta</name>
    <name type="common">Springtail</name>
    <name type="synonym">Podura cincta</name>
    <dbReference type="NCBI Taxonomy" id="48709"/>
    <lineage>
        <taxon>Eukaryota</taxon>
        <taxon>Metazoa</taxon>
        <taxon>Ecdysozoa</taxon>
        <taxon>Arthropoda</taxon>
        <taxon>Hexapoda</taxon>
        <taxon>Collembola</taxon>
        <taxon>Entomobryomorpha</taxon>
        <taxon>Entomobryoidea</taxon>
        <taxon>Orchesellidae</taxon>
        <taxon>Orchesellinae</taxon>
        <taxon>Orchesella</taxon>
    </lineage>
</organism>
<dbReference type="EMBL" id="LJIJ01000425">
    <property type="protein sequence ID" value="ODM97643.1"/>
    <property type="molecule type" value="Genomic_DNA"/>
</dbReference>
<dbReference type="OrthoDB" id="5570127at2759"/>
<dbReference type="InterPro" id="IPR003152">
    <property type="entry name" value="FATC_dom"/>
</dbReference>
<accession>A0A1D2MX73</accession>
<sequence>PEGLNIHPDTGLLNISYFKFDTDASQLPVLFRLTSNLYEFMTENGVNGPLTFGLQALAKCLTYPNYKLEAILRPILKDEMLANLKRNESKNCLGWETPMETYDPETVTDLVNNAVSAIMTRLSGITEDAGKVNELIAAASSVDNLCRMDPSSYPWL</sequence>
<evidence type="ECO:0000259" key="1">
    <source>
        <dbReference type="PROSITE" id="PS51190"/>
    </source>
</evidence>
<proteinExistence type="predicted"/>
<dbReference type="STRING" id="48709.A0A1D2MX73"/>
<evidence type="ECO:0000313" key="3">
    <source>
        <dbReference type="Proteomes" id="UP000094527"/>
    </source>
</evidence>
<dbReference type="OMA" id="FVTHIGT"/>
<keyword evidence="3" id="KW-1185">Reference proteome</keyword>
<dbReference type="Pfam" id="PF02260">
    <property type="entry name" value="FATC"/>
    <property type="match status" value="1"/>
</dbReference>
<gene>
    <name evidence="2" type="ORF">Ocin01_09037</name>
</gene>
<feature type="non-terminal residue" evidence="2">
    <location>
        <position position="1"/>
    </location>
</feature>
<dbReference type="PROSITE" id="PS51190">
    <property type="entry name" value="FATC"/>
    <property type="match status" value="1"/>
</dbReference>
<dbReference type="AlphaFoldDB" id="A0A1D2MX73"/>
<comment type="caution">
    <text evidence="2">The sequence shown here is derived from an EMBL/GenBank/DDBJ whole genome shotgun (WGS) entry which is preliminary data.</text>
</comment>
<dbReference type="Proteomes" id="UP000094527">
    <property type="component" value="Unassembled WGS sequence"/>
</dbReference>
<protein>
    <submittedName>
        <fullName evidence="2">Transformation/transcription domain-associated protein</fullName>
    </submittedName>
</protein>
<name>A0A1D2MX73_ORCCI</name>
<evidence type="ECO:0000313" key="2">
    <source>
        <dbReference type="EMBL" id="ODM97643.1"/>
    </source>
</evidence>